<organism evidence="3 4">
    <name type="scientific">Araneus ventricosus</name>
    <name type="common">Orbweaver spider</name>
    <name type="synonym">Epeira ventricosa</name>
    <dbReference type="NCBI Taxonomy" id="182803"/>
    <lineage>
        <taxon>Eukaryota</taxon>
        <taxon>Metazoa</taxon>
        <taxon>Ecdysozoa</taxon>
        <taxon>Arthropoda</taxon>
        <taxon>Chelicerata</taxon>
        <taxon>Arachnida</taxon>
        <taxon>Araneae</taxon>
        <taxon>Araneomorphae</taxon>
        <taxon>Entelegynae</taxon>
        <taxon>Araneoidea</taxon>
        <taxon>Araneidae</taxon>
        <taxon>Araneus</taxon>
    </lineage>
</organism>
<reference evidence="3 4" key="1">
    <citation type="journal article" date="2019" name="Sci. Rep.">
        <title>Orb-weaving spider Araneus ventricosus genome elucidates the spidroin gene catalogue.</title>
        <authorList>
            <person name="Kono N."/>
            <person name="Nakamura H."/>
            <person name="Ohtoshi R."/>
            <person name="Moran D.A.P."/>
            <person name="Shinohara A."/>
            <person name="Yoshida Y."/>
            <person name="Fujiwara M."/>
            <person name="Mori M."/>
            <person name="Tomita M."/>
            <person name="Arakawa K."/>
        </authorList>
    </citation>
    <scope>NUCLEOTIDE SEQUENCE [LARGE SCALE GENOMIC DNA]</scope>
</reference>
<name>A0A4Y2BDZ6_ARAVE</name>
<accession>A0A4Y2BDZ6</accession>
<feature type="region of interest" description="Disordered" evidence="1">
    <location>
        <begin position="117"/>
        <end position="140"/>
    </location>
</feature>
<evidence type="ECO:0000256" key="2">
    <source>
        <dbReference type="SAM" id="SignalP"/>
    </source>
</evidence>
<evidence type="ECO:0000313" key="3">
    <source>
        <dbReference type="EMBL" id="GBL89739.1"/>
    </source>
</evidence>
<dbReference type="Proteomes" id="UP000499080">
    <property type="component" value="Unassembled WGS sequence"/>
</dbReference>
<gene>
    <name evidence="3" type="ORF">AVEN_104677_1</name>
</gene>
<feature type="signal peptide" evidence="2">
    <location>
        <begin position="1"/>
        <end position="25"/>
    </location>
</feature>
<proteinExistence type="predicted"/>
<evidence type="ECO:0000256" key="1">
    <source>
        <dbReference type="SAM" id="MobiDB-lite"/>
    </source>
</evidence>
<dbReference type="EMBL" id="BGPR01000066">
    <property type="protein sequence ID" value="GBL89739.1"/>
    <property type="molecule type" value="Genomic_DNA"/>
</dbReference>
<feature type="chain" id="PRO_5021418825" evidence="2">
    <location>
        <begin position="26"/>
        <end position="140"/>
    </location>
</feature>
<dbReference type="AlphaFoldDB" id="A0A4Y2BDZ6"/>
<keyword evidence="4" id="KW-1185">Reference proteome</keyword>
<keyword evidence="2" id="KW-0732">Signal</keyword>
<comment type="caution">
    <text evidence="3">The sequence shown here is derived from an EMBL/GenBank/DDBJ whole genome shotgun (WGS) entry which is preliminary data.</text>
</comment>
<sequence length="140" mass="14892">MHFREGNGLVGVVRVLYLILRCCSSCPYGMEKPSLCHAVSGHLFPPLAHLGITSFRVGWASNQGPVNDSLCNSSSTEAGVLMAITGHGPAPPEGDRHYHLRSNTTLTFSVPAKRSENPLAYPAASDPRTRGATPGGVFHP</sequence>
<evidence type="ECO:0000313" key="4">
    <source>
        <dbReference type="Proteomes" id="UP000499080"/>
    </source>
</evidence>
<protein>
    <submittedName>
        <fullName evidence="3">Uncharacterized protein</fullName>
    </submittedName>
</protein>